<accession>B4VH74</accession>
<dbReference type="Proteomes" id="UP000003835">
    <property type="component" value="Unassembled WGS sequence"/>
</dbReference>
<keyword evidence="1" id="KW-0472">Membrane</keyword>
<keyword evidence="1" id="KW-0812">Transmembrane</keyword>
<evidence type="ECO:0000313" key="2">
    <source>
        <dbReference type="EMBL" id="EDX78649.1"/>
    </source>
</evidence>
<dbReference type="HOGENOM" id="CLU_882001_0_0_3"/>
<proteinExistence type="predicted"/>
<evidence type="ECO:0008006" key="4">
    <source>
        <dbReference type="Google" id="ProtNLM"/>
    </source>
</evidence>
<dbReference type="EMBL" id="DS989841">
    <property type="protein sequence ID" value="EDX78649.1"/>
    <property type="molecule type" value="Genomic_DNA"/>
</dbReference>
<reference evidence="2 3" key="1">
    <citation type="submission" date="2008-07" db="EMBL/GenBank/DDBJ databases">
        <authorList>
            <person name="Tandeau de Marsac N."/>
            <person name="Ferriera S."/>
            <person name="Johnson J."/>
            <person name="Kravitz S."/>
            <person name="Beeson K."/>
            <person name="Sutton G."/>
            <person name="Rogers Y.-H."/>
            <person name="Friedman R."/>
            <person name="Frazier M."/>
            <person name="Venter J.C."/>
        </authorList>
    </citation>
    <scope>NUCLEOTIDE SEQUENCE [LARGE SCALE GENOMIC DNA]</scope>
    <source>
        <strain evidence="2 3">PCC 7420</strain>
    </source>
</reference>
<dbReference type="AlphaFoldDB" id="B4VH74"/>
<protein>
    <recommendedName>
        <fullName evidence="4">SGNH hydrolase-type esterase domain-containing protein</fullName>
    </recommendedName>
</protein>
<keyword evidence="3" id="KW-1185">Reference proteome</keyword>
<dbReference type="eggNOG" id="ENOG502Z8CT">
    <property type="taxonomic scope" value="Bacteria"/>
</dbReference>
<name>B4VH74_9CYAN</name>
<sequence length="316" mass="35187">MWKPLKLTSWIAVAAIAWTIGYIYNARYGGELSWLRMMYEDKIALAEEKVEAPRRLLITGGSGAHYTINSELMSEKLGIPVLNLGIDGPVGLNVILPSIIDQVRPGDIVLLIPEYLILWSEDGLGDRSAQFGVAIGRPGLGGIPPKQLAQDTLLLGTPTLRGVTKSTIDVIQKGQMTGYYSDGVNAYGDPAPEDDKRRTADWWELPINQPITKHALKRIEQFRQEVEAKGGTLVLSLPWVYARTDEKSIANVEKTAEELAKIAPLIYDPESLNMKTNSDLFADTHYHLTPKSRTIRSRELVKQLRKVPELNFSNEP</sequence>
<organism evidence="2 3">
    <name type="scientific">Coleofasciculus chthonoplastes PCC 7420</name>
    <dbReference type="NCBI Taxonomy" id="118168"/>
    <lineage>
        <taxon>Bacteria</taxon>
        <taxon>Bacillati</taxon>
        <taxon>Cyanobacteriota</taxon>
        <taxon>Cyanophyceae</taxon>
        <taxon>Coleofasciculales</taxon>
        <taxon>Coleofasciculaceae</taxon>
        <taxon>Coleofasciculus</taxon>
    </lineage>
</organism>
<evidence type="ECO:0000256" key="1">
    <source>
        <dbReference type="SAM" id="Phobius"/>
    </source>
</evidence>
<feature type="transmembrane region" description="Helical" evidence="1">
    <location>
        <begin position="7"/>
        <end position="24"/>
    </location>
</feature>
<dbReference type="OrthoDB" id="2048408at2"/>
<keyword evidence="1" id="KW-1133">Transmembrane helix</keyword>
<dbReference type="STRING" id="118168.MC7420_7302"/>
<dbReference type="RefSeq" id="WP_006098125.1">
    <property type="nucleotide sequence ID" value="NZ_DS989841.1"/>
</dbReference>
<gene>
    <name evidence="2" type="ORF">MC7420_7302</name>
</gene>
<evidence type="ECO:0000313" key="3">
    <source>
        <dbReference type="Proteomes" id="UP000003835"/>
    </source>
</evidence>